<evidence type="ECO:0000313" key="2">
    <source>
        <dbReference type="EMBL" id="MBC6471221.1"/>
    </source>
</evidence>
<dbReference type="EMBL" id="JABVEC010000062">
    <property type="protein sequence ID" value="MBC6471221.1"/>
    <property type="molecule type" value="Genomic_DNA"/>
</dbReference>
<keyword evidence="3" id="KW-1185">Reference proteome</keyword>
<feature type="domain" description="DUF7677" evidence="1">
    <location>
        <begin position="118"/>
        <end position="206"/>
    </location>
</feature>
<sequence>MSDTRPLPPGTRSDLRFFAFYLGNGTLLLPAYGADDPVDELDYTEIVTRYDDTIGRLFAILLDGYHRPPDDRDLASLAPYDRVEAWLAAQCDPARHEPPSLTDAELALAGFDEGWKDATVAFGRRLGRGTLVPDVLDGLDYVPDLFKGGSLPEAVVMVFANVLRIGSDGTPVNAGHAERRAAQWLRRYLEHDYRVDPPFEHWEFELL</sequence>
<dbReference type="RefSeq" id="WP_187248258.1">
    <property type="nucleotide sequence ID" value="NZ_BAAAOK010000034.1"/>
</dbReference>
<dbReference type="Proteomes" id="UP000805614">
    <property type="component" value="Unassembled WGS sequence"/>
</dbReference>
<name>A0ABR7M2F6_9ACTN</name>
<dbReference type="Pfam" id="PF24725">
    <property type="entry name" value="DUF7677"/>
    <property type="match status" value="1"/>
</dbReference>
<comment type="caution">
    <text evidence="2">The sequence shown here is derived from an EMBL/GenBank/DDBJ whole genome shotgun (WGS) entry which is preliminary data.</text>
</comment>
<evidence type="ECO:0000259" key="1">
    <source>
        <dbReference type="Pfam" id="PF24725"/>
    </source>
</evidence>
<gene>
    <name evidence="2" type="ORF">HKK74_37920</name>
</gene>
<reference evidence="2 3" key="1">
    <citation type="submission" date="2020-06" db="EMBL/GenBank/DDBJ databases">
        <title>Actinomadura xiongansis sp. nov., isolated from soil of Baiyangdian.</title>
        <authorList>
            <person name="Zhang X."/>
        </authorList>
    </citation>
    <scope>NUCLEOTIDE SEQUENCE [LARGE SCALE GENOMIC DNA]</scope>
    <source>
        <strain evidence="2 3">HBUM206468</strain>
    </source>
</reference>
<organism evidence="2 3">
    <name type="scientific">Actinomadura alba</name>
    <dbReference type="NCBI Taxonomy" id="406431"/>
    <lineage>
        <taxon>Bacteria</taxon>
        <taxon>Bacillati</taxon>
        <taxon>Actinomycetota</taxon>
        <taxon>Actinomycetes</taxon>
        <taxon>Streptosporangiales</taxon>
        <taxon>Thermomonosporaceae</taxon>
        <taxon>Actinomadura</taxon>
    </lineage>
</organism>
<protein>
    <recommendedName>
        <fullName evidence="1">DUF7677 domain-containing protein</fullName>
    </recommendedName>
</protein>
<proteinExistence type="predicted"/>
<dbReference type="InterPro" id="IPR056094">
    <property type="entry name" value="DUF7677"/>
</dbReference>
<evidence type="ECO:0000313" key="3">
    <source>
        <dbReference type="Proteomes" id="UP000805614"/>
    </source>
</evidence>
<accession>A0ABR7M2F6</accession>